<organism evidence="7 8">
    <name type="scientific">Tieghemostelium lacteum</name>
    <name type="common">Slime mold</name>
    <name type="synonym">Dictyostelium lacteum</name>
    <dbReference type="NCBI Taxonomy" id="361077"/>
    <lineage>
        <taxon>Eukaryota</taxon>
        <taxon>Amoebozoa</taxon>
        <taxon>Evosea</taxon>
        <taxon>Eumycetozoa</taxon>
        <taxon>Dictyostelia</taxon>
        <taxon>Dictyosteliales</taxon>
        <taxon>Raperosteliaceae</taxon>
        <taxon>Tieghemostelium</taxon>
    </lineage>
</organism>
<evidence type="ECO:0000259" key="2">
    <source>
        <dbReference type="Pfam" id="PF22933"/>
    </source>
</evidence>
<dbReference type="EMBL" id="LODT01000035">
    <property type="protein sequence ID" value="KYQ91163.1"/>
    <property type="molecule type" value="Genomic_DNA"/>
</dbReference>
<proteinExistence type="predicted"/>
<dbReference type="Pfam" id="PF24893">
    <property type="entry name" value="DUF7743"/>
    <property type="match status" value="1"/>
</dbReference>
<feature type="domain" description="DUF7949" evidence="6">
    <location>
        <begin position="1002"/>
        <end position="1036"/>
    </location>
</feature>
<feature type="domain" description="DUF7034" evidence="3">
    <location>
        <begin position="788"/>
        <end position="899"/>
    </location>
</feature>
<comment type="caution">
    <text evidence="7">The sequence shown here is derived from an EMBL/GenBank/DDBJ whole genome shotgun (WGS) entry which is preliminary data.</text>
</comment>
<dbReference type="InterPro" id="IPR055462">
    <property type="entry name" value="DUF7034"/>
</dbReference>
<dbReference type="Pfam" id="PF22933">
    <property type="entry name" value="ComC_SSD"/>
    <property type="match status" value="1"/>
</dbReference>
<dbReference type="InterPro" id="IPR054484">
    <property type="entry name" value="ComC_SSD"/>
</dbReference>
<feature type="domain" description="DUF7743" evidence="5">
    <location>
        <begin position="416"/>
        <end position="520"/>
    </location>
</feature>
<feature type="domain" description="DUF7035" evidence="4">
    <location>
        <begin position="644"/>
        <end position="771"/>
    </location>
</feature>
<dbReference type="Pfam" id="PF25820">
    <property type="entry name" value="DUF7949"/>
    <property type="match status" value="1"/>
</dbReference>
<feature type="transmembrane region" description="Helical" evidence="1">
    <location>
        <begin position="1296"/>
        <end position="1319"/>
    </location>
</feature>
<feature type="domain" description="ComC supersandwich" evidence="2">
    <location>
        <begin position="1057"/>
        <end position="1269"/>
    </location>
</feature>
<reference evidence="7 8" key="1">
    <citation type="submission" date="2015-12" db="EMBL/GenBank/DDBJ databases">
        <title>Dictyostelia acquired genes for synthesis and detection of signals that induce cell-type specialization by lateral gene transfer from prokaryotes.</title>
        <authorList>
            <person name="Gloeckner G."/>
            <person name="Schaap P."/>
        </authorList>
    </citation>
    <scope>NUCLEOTIDE SEQUENCE [LARGE SCALE GENOMIC DNA]</scope>
    <source>
        <strain evidence="7 8">TK</strain>
    </source>
</reference>
<evidence type="ECO:0000313" key="8">
    <source>
        <dbReference type="Proteomes" id="UP000076078"/>
    </source>
</evidence>
<dbReference type="InParanoid" id="A0A151ZB32"/>
<dbReference type="Pfam" id="PF23034">
    <property type="entry name" value="DUF7035"/>
    <property type="match status" value="1"/>
</dbReference>
<dbReference type="InterPro" id="IPR057709">
    <property type="entry name" value="DUF7949"/>
</dbReference>
<name>A0A151ZB32_TIELA</name>
<keyword evidence="1" id="KW-0812">Transmembrane</keyword>
<dbReference type="PANTHER" id="PTHR31378">
    <property type="entry name" value="EGF-LIKE DOMAIN-CONTAINING PROTEIN-RELATED-RELATED"/>
    <property type="match status" value="1"/>
</dbReference>
<dbReference type="Pfam" id="PF23033">
    <property type="entry name" value="DUF7034"/>
    <property type="match status" value="1"/>
</dbReference>
<evidence type="ECO:0000259" key="5">
    <source>
        <dbReference type="Pfam" id="PF24893"/>
    </source>
</evidence>
<evidence type="ECO:0000259" key="4">
    <source>
        <dbReference type="Pfam" id="PF23034"/>
    </source>
</evidence>
<dbReference type="PANTHER" id="PTHR31378:SF17">
    <property type="match status" value="1"/>
</dbReference>
<keyword evidence="1" id="KW-1133">Transmembrane helix</keyword>
<keyword evidence="8" id="KW-1185">Reference proteome</keyword>
<accession>A0A151ZB32</accession>
<evidence type="ECO:0000313" key="7">
    <source>
        <dbReference type="EMBL" id="KYQ91163.1"/>
    </source>
</evidence>
<evidence type="ECO:0000259" key="6">
    <source>
        <dbReference type="Pfam" id="PF25820"/>
    </source>
</evidence>
<gene>
    <name evidence="7" type="ORF">DLAC_11708</name>
</gene>
<protein>
    <recommendedName>
        <fullName evidence="9">EGF-like domain-containing protein</fullName>
    </recommendedName>
</protein>
<evidence type="ECO:0008006" key="9">
    <source>
        <dbReference type="Google" id="ProtNLM"/>
    </source>
</evidence>
<evidence type="ECO:0000256" key="1">
    <source>
        <dbReference type="SAM" id="Phobius"/>
    </source>
</evidence>
<dbReference type="InterPro" id="IPR056645">
    <property type="entry name" value="DUF7743"/>
</dbReference>
<dbReference type="Proteomes" id="UP000076078">
    <property type="component" value="Unassembled WGS sequence"/>
</dbReference>
<evidence type="ECO:0000259" key="3">
    <source>
        <dbReference type="Pfam" id="PF23033"/>
    </source>
</evidence>
<sequence length="1341" mass="149294">MIIILIDHIPNINILSLLDSYIINRDINYETLNSYGTPACAHEYYITVTREAGDAAITLFQIFNSNASYYLAPQLEDPDIYIELIYITFTSNSKGTFNIIVNSITIGTAPYECLALPYPIQQLNVPSFTPFQDRFITYIELNVTKPIPFISSASFYSINLPYTCSISAMNVSTYAFLCTLKNLNSVVSFQNLDIKLYNLLETTLFTTISIPTFVQPLDFNPDLGYLNQTFFDDFLSKESEKTYNVFYLKNVNTSRYTLFLNGDIPVLEHTDSTNYIKNAYSVGNAQMVSLATYRLYGVINGSTTFKLLNLNGNVATSSPILYPIALYPPTLPSILQQAPIPTATFISVQLDITKPKKGIYINQLGTFYTQPILFDYPYNIISGNSSSLTTTSILYNNGFKSDIKIFSTMLYTSGSTIDSAAPTLKNVQLIGIGQMKVLVRVTASDQISGIFKIVINEVFELSTNDLASGSVLDGTFEKIMDLTKYLNSLDLYIIKVYDFVGNIDSSAAFNIDYNCSFPYISYSLAGSASSKSILKPKITGFKFSNKNVQVSSTAVSNSLFINFTNADPSVLVALRVFDGTKNEFWGGWDKGAKMYKIDFVIQPRPAPGFMDFAITYPRWVYYSHELDYYSFSDQKLYINSQITDRMPPLISQLYSYISGGNVTWVIAVEEQHNGLKNASFVIVGTVDVKPYVFTYTFDSFPVTQMFLLEIPQPFECITQTYRLTEISLTDSAGLKSYYQNNQLDVTSPVPVSPLLKVFSNYTQLGIQLTCSGSSDVTPPHVTGYTVISPVGPIINLASTTREFVINFAVTDSQNNLSKRHLPYCILYGTIFDQLMVESTVVPINYTNQANYTCYFNLPVGYGYYGAEKYSLVFTIHGYSDIIGNIGGSSYLTLTSIGNPRVAVEYNLNPIIESHSPMTLEGGHLTLYGRNFVFGNYVSVIVSYPLKSQELAPSFQSGIVLAVPIDPYQSLYNVTVLVDNKTSNTIQIQIGQTPTSTIIPVKCAGVPECGGPSNGECTSNGCVCKSPWIGNDCQSQVVTIDPTINTTNPETGNNYNTTLPNGREVQLKTLISIQSLRQLKATGEEVVNHPLYTWIYSNTTSQLNDSNIQEFTYQTNITNGNLITNVSVIVQYYKNQQTIDFANQKINILPSSMKYRIEISPYYFNSSINTLQLVMSAGILSNNDHSSSCSYQESGTTIDNEDYIKLQIDEHSLYAKFIKIGLVDYRVQSIRNELIQINNTQSTVSSNQLIGIHIPHFDMNVVLDPDFSLLVDTRPASDKDNALCESNESKGLTKAQLAGIIVGVTCGGLLLIGALVYILYRKNIMFRVQVLKLKPMKNKINI</sequence>
<keyword evidence="1" id="KW-0472">Membrane</keyword>
<dbReference type="InterPro" id="IPR055463">
    <property type="entry name" value="DUF7035"/>
</dbReference>